<dbReference type="STRING" id="188477.A0A433T3C0"/>
<dbReference type="AlphaFoldDB" id="A0A433T3C0"/>
<keyword evidence="8 10" id="KW-0333">Golgi apparatus</keyword>
<keyword evidence="9 10" id="KW-0472">Membrane</keyword>
<organism evidence="11 12">
    <name type="scientific">Elysia chlorotica</name>
    <name type="common">Eastern emerald elysia</name>
    <name type="synonym">Sea slug</name>
    <dbReference type="NCBI Taxonomy" id="188477"/>
    <lineage>
        <taxon>Eukaryota</taxon>
        <taxon>Metazoa</taxon>
        <taxon>Spiralia</taxon>
        <taxon>Lophotrochozoa</taxon>
        <taxon>Mollusca</taxon>
        <taxon>Gastropoda</taxon>
        <taxon>Heterobranchia</taxon>
        <taxon>Euthyneura</taxon>
        <taxon>Panpulmonata</taxon>
        <taxon>Sacoglossa</taxon>
        <taxon>Placobranchoidea</taxon>
        <taxon>Plakobranchidae</taxon>
        <taxon>Elysia</taxon>
    </lineage>
</organism>
<keyword evidence="12" id="KW-1185">Reference proteome</keyword>
<dbReference type="PANTHER" id="PTHR11214">
    <property type="entry name" value="BETA-1,3-N-ACETYLGLUCOSAMINYLTRANSFERASE"/>
    <property type="match status" value="1"/>
</dbReference>
<dbReference type="InterPro" id="IPR002659">
    <property type="entry name" value="Glyco_trans_31"/>
</dbReference>
<dbReference type="GO" id="GO:0000139">
    <property type="term" value="C:Golgi membrane"/>
    <property type="evidence" value="ECO:0007669"/>
    <property type="project" value="UniProtKB-SubCell"/>
</dbReference>
<dbReference type="Proteomes" id="UP000271974">
    <property type="component" value="Unassembled WGS sequence"/>
</dbReference>
<dbReference type="OrthoDB" id="2139606at2759"/>
<evidence type="ECO:0000256" key="9">
    <source>
        <dbReference type="ARBA" id="ARBA00023136"/>
    </source>
</evidence>
<keyword evidence="3 10" id="KW-0328">Glycosyltransferase</keyword>
<dbReference type="EMBL" id="RQTK01000690">
    <property type="protein sequence ID" value="RUS76058.1"/>
    <property type="molecule type" value="Genomic_DNA"/>
</dbReference>
<keyword evidence="7 10" id="KW-1133">Transmembrane helix</keyword>
<sequence length="414" mass="46344">MIFVLIFVTYRKSLLAFVMVAGVSAIQWLYLIGVFTRTSSTSTPKSPIVSLVHNKTRYSELVNTQYKSGVELSEQELLHRVDKLFFMVKPPSKVQLEDDLYFSPSPVAVETYNNSVLQEPAHPCSSGSSDDAQVYIIVPSSPQDEETRNAIRETWGSVGRSLKWPGKAISLSSRLTFVLGLMDKENSSLNTDMLLDSSILTKGHGFNNSKTNDGGFQHKTHAREDDILQFDMIDSYKNLTRKIVLAMQWVVSTCNGAQYILKVDQDVFVNVPLLLAFLKHHGKNNSIYGHIFNGGPVEREGRWGASKLAYPPEKYPVYAAGTAYAVSRSAAETVLKLCPHFPYVPIEDAFITGVLASVGSVDRVHVAGFTHFLEPKPLPCAFINDKRYVGNGMTVFDLRRIWRRHIDRGRDDNC</sequence>
<gene>
    <name evidence="11" type="ORF">EGW08_016188</name>
</gene>
<evidence type="ECO:0000256" key="2">
    <source>
        <dbReference type="ARBA" id="ARBA00008661"/>
    </source>
</evidence>
<reference evidence="11 12" key="1">
    <citation type="submission" date="2019-01" db="EMBL/GenBank/DDBJ databases">
        <title>A draft genome assembly of the solar-powered sea slug Elysia chlorotica.</title>
        <authorList>
            <person name="Cai H."/>
            <person name="Li Q."/>
            <person name="Fang X."/>
            <person name="Li J."/>
            <person name="Curtis N.E."/>
            <person name="Altenburger A."/>
            <person name="Shibata T."/>
            <person name="Feng M."/>
            <person name="Maeda T."/>
            <person name="Schwartz J.A."/>
            <person name="Shigenobu S."/>
            <person name="Lundholm N."/>
            <person name="Nishiyama T."/>
            <person name="Yang H."/>
            <person name="Hasebe M."/>
            <person name="Li S."/>
            <person name="Pierce S.K."/>
            <person name="Wang J."/>
        </authorList>
    </citation>
    <scope>NUCLEOTIDE SEQUENCE [LARGE SCALE GENOMIC DNA]</scope>
    <source>
        <strain evidence="11">EC2010</strain>
        <tissue evidence="11">Whole organism of an adult</tissue>
    </source>
</reference>
<dbReference type="Pfam" id="PF01762">
    <property type="entry name" value="Galactosyl_T"/>
    <property type="match status" value="1"/>
</dbReference>
<feature type="transmembrane region" description="Helical" evidence="10">
    <location>
        <begin position="14"/>
        <end position="35"/>
    </location>
</feature>
<evidence type="ECO:0000256" key="7">
    <source>
        <dbReference type="ARBA" id="ARBA00022989"/>
    </source>
</evidence>
<evidence type="ECO:0000256" key="8">
    <source>
        <dbReference type="ARBA" id="ARBA00023034"/>
    </source>
</evidence>
<evidence type="ECO:0000313" key="11">
    <source>
        <dbReference type="EMBL" id="RUS76058.1"/>
    </source>
</evidence>
<comment type="subcellular location">
    <subcellularLocation>
        <location evidence="1 10">Golgi apparatus membrane</location>
        <topology evidence="1 10">Single-pass type II membrane protein</topology>
    </subcellularLocation>
</comment>
<proteinExistence type="inferred from homology"/>
<evidence type="ECO:0000256" key="1">
    <source>
        <dbReference type="ARBA" id="ARBA00004323"/>
    </source>
</evidence>
<dbReference type="Gene3D" id="3.90.550.50">
    <property type="match status" value="1"/>
</dbReference>
<keyword evidence="4" id="KW-0808">Transferase</keyword>
<keyword evidence="6 10" id="KW-0735">Signal-anchor</keyword>
<dbReference type="EC" id="2.4.1.-" evidence="10"/>
<evidence type="ECO:0000256" key="6">
    <source>
        <dbReference type="ARBA" id="ARBA00022968"/>
    </source>
</evidence>
<keyword evidence="5 10" id="KW-0812">Transmembrane</keyword>
<name>A0A433T3C0_ELYCH</name>
<dbReference type="PANTHER" id="PTHR11214:SF378">
    <property type="entry name" value="BETA-1,3-GALACTOSYLTRANSFERASE 4"/>
    <property type="match status" value="1"/>
</dbReference>
<dbReference type="GO" id="GO:0006493">
    <property type="term" value="P:protein O-linked glycosylation"/>
    <property type="evidence" value="ECO:0007669"/>
    <property type="project" value="TreeGrafter"/>
</dbReference>
<evidence type="ECO:0000256" key="3">
    <source>
        <dbReference type="ARBA" id="ARBA00022676"/>
    </source>
</evidence>
<accession>A0A433T3C0</accession>
<evidence type="ECO:0000256" key="5">
    <source>
        <dbReference type="ARBA" id="ARBA00022692"/>
    </source>
</evidence>
<comment type="similarity">
    <text evidence="2 10">Belongs to the glycosyltransferase 31 family.</text>
</comment>
<protein>
    <recommendedName>
        <fullName evidence="10">Hexosyltransferase</fullName>
        <ecNumber evidence="10">2.4.1.-</ecNumber>
    </recommendedName>
</protein>
<comment type="caution">
    <text evidence="11">The sequence shown here is derived from an EMBL/GenBank/DDBJ whole genome shotgun (WGS) entry which is preliminary data.</text>
</comment>
<dbReference type="GO" id="GO:0016758">
    <property type="term" value="F:hexosyltransferase activity"/>
    <property type="evidence" value="ECO:0007669"/>
    <property type="project" value="InterPro"/>
</dbReference>
<evidence type="ECO:0000313" key="12">
    <source>
        <dbReference type="Proteomes" id="UP000271974"/>
    </source>
</evidence>
<evidence type="ECO:0000256" key="4">
    <source>
        <dbReference type="ARBA" id="ARBA00022679"/>
    </source>
</evidence>
<evidence type="ECO:0000256" key="10">
    <source>
        <dbReference type="RuleBase" id="RU363063"/>
    </source>
</evidence>